<evidence type="ECO:0000256" key="9">
    <source>
        <dbReference type="ARBA" id="ARBA00024190"/>
    </source>
</evidence>
<dbReference type="InterPro" id="IPR011990">
    <property type="entry name" value="TPR-like_helical_dom_sf"/>
</dbReference>
<feature type="domain" description="CS" evidence="13">
    <location>
        <begin position="3"/>
        <end position="87"/>
    </location>
</feature>
<organism evidence="14 17">
    <name type="scientific">Dendroctonus ponderosae</name>
    <name type="common">Mountain pine beetle</name>
    <dbReference type="NCBI Taxonomy" id="77166"/>
    <lineage>
        <taxon>Eukaryota</taxon>
        <taxon>Metazoa</taxon>
        <taxon>Ecdysozoa</taxon>
        <taxon>Arthropoda</taxon>
        <taxon>Hexapoda</taxon>
        <taxon>Insecta</taxon>
        <taxon>Pterygota</taxon>
        <taxon>Neoptera</taxon>
        <taxon>Endopterygota</taxon>
        <taxon>Coleoptera</taxon>
        <taxon>Polyphaga</taxon>
        <taxon>Cucujiformia</taxon>
        <taxon>Curculionidae</taxon>
        <taxon>Scolytinae</taxon>
        <taxon>Dendroctonus</taxon>
    </lineage>
</organism>
<evidence type="ECO:0000256" key="1">
    <source>
        <dbReference type="ARBA" id="ARBA00004123"/>
    </source>
</evidence>
<dbReference type="GO" id="GO:0120293">
    <property type="term" value="C:dynein axonemal particle"/>
    <property type="evidence" value="ECO:0007669"/>
    <property type="project" value="UniProtKB-SubCell"/>
</dbReference>
<evidence type="ECO:0000313" key="17">
    <source>
        <dbReference type="Proteomes" id="UP000030742"/>
    </source>
</evidence>
<dbReference type="GO" id="GO:0005634">
    <property type="term" value="C:nucleus"/>
    <property type="evidence" value="ECO:0007669"/>
    <property type="project" value="UniProtKB-SubCell"/>
</dbReference>
<accession>U4UIY8</accession>
<gene>
    <name evidence="15" type="primary">109544013</name>
    <name evidence="14" type="ORF">D910_10344</name>
</gene>
<dbReference type="PROSITE" id="PS51203">
    <property type="entry name" value="CS"/>
    <property type="match status" value="1"/>
</dbReference>
<sequence length="392" mass="45111">MPIVIKDFEWKQSEEQLSIEVPLHGVPPNKVDVFTAPQYLKLTFHPFFFEVILLNPIDISQSTCTKTSTHVVFELRKLCSALWDTLEVQNLSKKEKNQLKLRLIEEEHARLQKEREEKRTKKAELKRVAINELIQVDTRERRRIEENRKAEESKALGDINEWKLDVERRPKQTSASSRINSPKVPPKKKVPELTPIPKPRSSRTLQILFTPREFPTPSRESLLEEENEFLSKQAEARRTAGFVDEDLRPEEKNPQYLLARAAEFMSNKNYLGAISALSFGIKLRPKFVDLFLARSESHLKAGNFSRAVDDCTSALDLYKPVSAVNLHERALCLGRRGVGLYELGFGKQGISELEASLKLEPDGEFKTLLQEYRDKLKEMEARDAEKTQSKAN</sequence>
<keyword evidence="3" id="KW-0963">Cytoplasm</keyword>
<feature type="region of interest" description="Disordered" evidence="12">
    <location>
        <begin position="167"/>
        <end position="197"/>
    </location>
</feature>
<keyword evidence="6" id="KW-0524">Neurogenesis</keyword>
<evidence type="ECO:0000256" key="7">
    <source>
        <dbReference type="ARBA" id="ARBA00023242"/>
    </source>
</evidence>
<dbReference type="KEGG" id="dpa:109544013"/>
<dbReference type="Proteomes" id="UP000030742">
    <property type="component" value="Unassembled WGS sequence"/>
</dbReference>
<dbReference type="EMBL" id="KB632344">
    <property type="protein sequence ID" value="ERL93042.1"/>
    <property type="molecule type" value="Genomic_DNA"/>
</dbReference>
<keyword evidence="4" id="KW-0677">Repeat</keyword>
<dbReference type="STRING" id="77166.U4UIY8"/>
<evidence type="ECO:0000256" key="10">
    <source>
        <dbReference type="ARBA" id="ARBA00024430"/>
    </source>
</evidence>
<dbReference type="AlphaFoldDB" id="U4UIY8"/>
<dbReference type="Gene3D" id="1.25.40.10">
    <property type="entry name" value="Tetratricopeptide repeat domain"/>
    <property type="match status" value="1"/>
</dbReference>
<name>U4UIY8_DENPD</name>
<dbReference type="InterPro" id="IPR008978">
    <property type="entry name" value="HSP20-like_chaperone"/>
</dbReference>
<dbReference type="GO" id="GO:0003341">
    <property type="term" value="P:cilium movement"/>
    <property type="evidence" value="ECO:0007669"/>
    <property type="project" value="InterPro"/>
</dbReference>
<reference evidence="16 17" key="1">
    <citation type="journal article" date="2013" name="Genome Biol.">
        <title>Draft genome of the mountain pine beetle, Dendroctonus ponderosae Hopkins, a major forest pest.</title>
        <authorList>
            <person name="Keeling C.I."/>
            <person name="Yuen M.M."/>
            <person name="Liao N.Y."/>
            <person name="Docking T.R."/>
            <person name="Chan S.K."/>
            <person name="Taylor G.A."/>
            <person name="Palmquist D.L."/>
            <person name="Jackman S.D."/>
            <person name="Nguyen A."/>
            <person name="Li M."/>
            <person name="Henderson H."/>
            <person name="Janes J.K."/>
            <person name="Zhao Y."/>
            <person name="Pandoh P."/>
            <person name="Moore R."/>
            <person name="Sperling F.A."/>
            <person name="Huber D.P."/>
            <person name="Birol I."/>
            <person name="Jones S.J."/>
            <person name="Bohlmann J."/>
        </authorList>
    </citation>
    <scope>NUCLEOTIDE SEQUENCE</scope>
</reference>
<protein>
    <recommendedName>
        <fullName evidence="10">Dynein axonemal assembly factor 4</fullName>
    </recommendedName>
</protein>
<dbReference type="GO" id="GO:0036158">
    <property type="term" value="P:outer dynein arm assembly"/>
    <property type="evidence" value="ECO:0007669"/>
    <property type="project" value="TreeGrafter"/>
</dbReference>
<dbReference type="GO" id="GO:0036159">
    <property type="term" value="P:inner dynein arm assembly"/>
    <property type="evidence" value="ECO:0007669"/>
    <property type="project" value="TreeGrafter"/>
</dbReference>
<evidence type="ECO:0000313" key="14">
    <source>
        <dbReference type="EMBL" id="ERL93042.1"/>
    </source>
</evidence>
<evidence type="ECO:0000256" key="12">
    <source>
        <dbReference type="SAM" id="MobiDB-lite"/>
    </source>
</evidence>
<reference evidence="15" key="2">
    <citation type="submission" date="2024-08" db="UniProtKB">
        <authorList>
            <consortium name="EnsemblMetazoa"/>
        </authorList>
    </citation>
    <scope>IDENTIFICATION</scope>
</reference>
<feature type="coiled-coil region" evidence="11">
    <location>
        <begin position="94"/>
        <end position="131"/>
    </location>
</feature>
<evidence type="ECO:0000256" key="4">
    <source>
        <dbReference type="ARBA" id="ARBA00022737"/>
    </source>
</evidence>
<dbReference type="InterPro" id="IPR052004">
    <property type="entry name" value="Dynein_assembly_factor_4"/>
</dbReference>
<evidence type="ECO:0000256" key="2">
    <source>
        <dbReference type="ARBA" id="ARBA00004487"/>
    </source>
</evidence>
<evidence type="ECO:0000256" key="3">
    <source>
        <dbReference type="ARBA" id="ARBA00022490"/>
    </source>
</evidence>
<evidence type="ECO:0000256" key="5">
    <source>
        <dbReference type="ARBA" id="ARBA00022803"/>
    </source>
</evidence>
<evidence type="ECO:0000256" key="6">
    <source>
        <dbReference type="ARBA" id="ARBA00022902"/>
    </source>
</evidence>
<dbReference type="GO" id="GO:0007399">
    <property type="term" value="P:nervous system development"/>
    <property type="evidence" value="ECO:0007669"/>
    <property type="project" value="UniProtKB-KW"/>
</dbReference>
<keyword evidence="16" id="KW-1185">Reference proteome</keyword>
<dbReference type="SUPFAM" id="SSF49764">
    <property type="entry name" value="HSP20-like chaperones"/>
    <property type="match status" value="1"/>
</dbReference>
<dbReference type="SUPFAM" id="SSF48452">
    <property type="entry name" value="TPR-like"/>
    <property type="match status" value="1"/>
</dbReference>
<comment type="subcellular location">
    <subcellularLocation>
        <location evidence="2">Cell projection</location>
        <location evidence="2">Neuron projection</location>
    </subcellularLocation>
    <subcellularLocation>
        <location evidence="9">Dynein axonemal particle</location>
    </subcellularLocation>
    <subcellularLocation>
        <location evidence="1">Nucleus</location>
    </subcellularLocation>
</comment>
<evidence type="ECO:0000313" key="15">
    <source>
        <dbReference type="EnsemblMetazoa" id="XP_019769552.1"/>
    </source>
</evidence>
<dbReference type="Pfam" id="PF04969">
    <property type="entry name" value="CS"/>
    <property type="match status" value="1"/>
</dbReference>
<evidence type="ECO:0000259" key="13">
    <source>
        <dbReference type="PROSITE" id="PS51203"/>
    </source>
</evidence>
<dbReference type="InterPro" id="IPR007052">
    <property type="entry name" value="CS_dom"/>
</dbReference>
<evidence type="ECO:0000256" key="8">
    <source>
        <dbReference type="ARBA" id="ARBA00023273"/>
    </source>
</evidence>
<dbReference type="InterPro" id="IPR037894">
    <property type="entry name" value="CS_DYX1C1"/>
</dbReference>
<dbReference type="CDD" id="cd06469">
    <property type="entry name" value="p23_DYX1C1_like"/>
    <property type="match status" value="1"/>
</dbReference>
<dbReference type="EnsemblMetazoa" id="XM_019913993.1">
    <property type="protein sequence ID" value="XP_019769552.1"/>
    <property type="gene ID" value="LOC109544013"/>
</dbReference>
<keyword evidence="7" id="KW-0539">Nucleus</keyword>
<proteinExistence type="predicted"/>
<dbReference type="Gene3D" id="2.60.40.790">
    <property type="match status" value="1"/>
</dbReference>
<keyword evidence="5" id="KW-0802">TPR repeat</keyword>
<keyword evidence="8" id="KW-0966">Cell projection</keyword>
<evidence type="ECO:0000313" key="16">
    <source>
        <dbReference type="Proteomes" id="UP000019118"/>
    </source>
</evidence>
<keyword evidence="11" id="KW-0175">Coiled coil</keyword>
<dbReference type="Proteomes" id="UP000019118">
    <property type="component" value="Unassembled WGS sequence"/>
</dbReference>
<dbReference type="PANTHER" id="PTHR46492">
    <property type="entry name" value="DYNEIN ASSEMBLY FACTOR 4, AXONEMAL"/>
    <property type="match status" value="1"/>
</dbReference>
<dbReference type="GO" id="GO:0043005">
    <property type="term" value="C:neuron projection"/>
    <property type="evidence" value="ECO:0007669"/>
    <property type="project" value="UniProtKB-SubCell"/>
</dbReference>
<dbReference type="OrthoDB" id="348005at2759"/>
<evidence type="ECO:0000256" key="11">
    <source>
        <dbReference type="SAM" id="Coils"/>
    </source>
</evidence>
<dbReference type="PANTHER" id="PTHR46492:SF1">
    <property type="entry name" value="DYNEIN AXONEMAL ASSEMBLY FACTOR 4"/>
    <property type="match status" value="1"/>
</dbReference>